<gene>
    <name evidence="1" type="ORF">METZ01_LOCUS401755</name>
</gene>
<feature type="non-terminal residue" evidence="1">
    <location>
        <position position="137"/>
    </location>
</feature>
<sequence length="137" mass="15456">MIDSNPGLIAKALGWAAFLVALLSLTPLDSSGQYFGQNKVNYENFEFKIIKTPHFDVHFYPEEGSAVEDATRMGERWYERLARLFEHEFEKPKPVVLYADHPDFQQTNTLSGRLSQGTGGVTEGLKNRVIMPLTGSY</sequence>
<proteinExistence type="predicted"/>
<evidence type="ECO:0000313" key="1">
    <source>
        <dbReference type="EMBL" id="SVD48901.1"/>
    </source>
</evidence>
<reference evidence="1" key="1">
    <citation type="submission" date="2018-05" db="EMBL/GenBank/DDBJ databases">
        <authorList>
            <person name="Lanie J.A."/>
            <person name="Ng W.-L."/>
            <person name="Kazmierczak K.M."/>
            <person name="Andrzejewski T.M."/>
            <person name="Davidsen T.M."/>
            <person name="Wayne K.J."/>
            <person name="Tettelin H."/>
            <person name="Glass J.I."/>
            <person name="Rusch D."/>
            <person name="Podicherti R."/>
            <person name="Tsui H.-C.T."/>
            <person name="Winkler M.E."/>
        </authorList>
    </citation>
    <scope>NUCLEOTIDE SEQUENCE</scope>
</reference>
<dbReference type="EMBL" id="UINC01153923">
    <property type="protein sequence ID" value="SVD48901.1"/>
    <property type="molecule type" value="Genomic_DNA"/>
</dbReference>
<dbReference type="AlphaFoldDB" id="A0A382VSJ0"/>
<accession>A0A382VSJ0</accession>
<organism evidence="1">
    <name type="scientific">marine metagenome</name>
    <dbReference type="NCBI Taxonomy" id="408172"/>
    <lineage>
        <taxon>unclassified sequences</taxon>
        <taxon>metagenomes</taxon>
        <taxon>ecological metagenomes</taxon>
    </lineage>
</organism>
<name>A0A382VSJ0_9ZZZZ</name>
<protein>
    <submittedName>
        <fullName evidence="1">Uncharacterized protein</fullName>
    </submittedName>
</protein>